<sequence length="130" mass="14253">MSYDIYLQCPTCKDGGPDLPDPTYNLTAIFDRALTGEDLPNPDISETAVVLFNTETDRPRGLRLLTGSTGAATIKWLEKALVNMTDPKNSEVFSALEPSNEWGTLSGAVRVIEQLISAAGEHPTHIWRVH</sequence>
<evidence type="ECO:0000313" key="1">
    <source>
        <dbReference type="EMBL" id="KKN01860.1"/>
    </source>
</evidence>
<organism evidence="1">
    <name type="scientific">marine sediment metagenome</name>
    <dbReference type="NCBI Taxonomy" id="412755"/>
    <lineage>
        <taxon>unclassified sequences</taxon>
        <taxon>metagenomes</taxon>
        <taxon>ecological metagenomes</taxon>
    </lineage>
</organism>
<accession>A0A0F9M3B9</accession>
<gene>
    <name evidence="1" type="ORF">LCGC14_1123570</name>
</gene>
<protein>
    <submittedName>
        <fullName evidence="1">Uncharacterized protein</fullName>
    </submittedName>
</protein>
<name>A0A0F9M3B9_9ZZZZ</name>
<comment type="caution">
    <text evidence="1">The sequence shown here is derived from an EMBL/GenBank/DDBJ whole genome shotgun (WGS) entry which is preliminary data.</text>
</comment>
<proteinExistence type="predicted"/>
<dbReference type="EMBL" id="LAZR01005215">
    <property type="protein sequence ID" value="KKN01860.1"/>
    <property type="molecule type" value="Genomic_DNA"/>
</dbReference>
<dbReference type="AlphaFoldDB" id="A0A0F9M3B9"/>
<reference evidence="1" key="1">
    <citation type="journal article" date="2015" name="Nature">
        <title>Complex archaea that bridge the gap between prokaryotes and eukaryotes.</title>
        <authorList>
            <person name="Spang A."/>
            <person name="Saw J.H."/>
            <person name="Jorgensen S.L."/>
            <person name="Zaremba-Niedzwiedzka K."/>
            <person name="Martijn J."/>
            <person name="Lind A.E."/>
            <person name="van Eijk R."/>
            <person name="Schleper C."/>
            <person name="Guy L."/>
            <person name="Ettema T.J."/>
        </authorList>
    </citation>
    <scope>NUCLEOTIDE SEQUENCE</scope>
</reference>